<evidence type="ECO:0000313" key="4">
    <source>
        <dbReference type="Proteomes" id="UP000466966"/>
    </source>
</evidence>
<dbReference type="AlphaFoldDB" id="A0A844Z242"/>
<name>A0A844Z242_9SPHN</name>
<dbReference type="InterPro" id="IPR036390">
    <property type="entry name" value="WH_DNA-bd_sf"/>
</dbReference>
<dbReference type="InterPro" id="IPR036388">
    <property type="entry name" value="WH-like_DNA-bd_sf"/>
</dbReference>
<dbReference type="Gene3D" id="1.10.10.10">
    <property type="entry name" value="Winged helix-like DNA-binding domain superfamily/Winged helix DNA-binding domain"/>
    <property type="match status" value="1"/>
</dbReference>
<keyword evidence="4" id="KW-1185">Reference proteome</keyword>
<proteinExistence type="predicted"/>
<accession>A0A844Z242</accession>
<organism evidence="3 4">
    <name type="scientific">Alteraurantiacibacter buctensis</name>
    <dbReference type="NCBI Taxonomy" id="1503981"/>
    <lineage>
        <taxon>Bacteria</taxon>
        <taxon>Pseudomonadati</taxon>
        <taxon>Pseudomonadota</taxon>
        <taxon>Alphaproteobacteria</taxon>
        <taxon>Sphingomonadales</taxon>
        <taxon>Erythrobacteraceae</taxon>
        <taxon>Alteraurantiacibacter</taxon>
    </lineage>
</organism>
<sequence length="184" mass="20235">MTEAEAEARRAREEGGAMANLRRNPASPLGGLVSMRMVILNTLMRRSMIIAQRRLFGLSEIEWRIMTQVSEGVSLSLNNLADVLVQDRGQLSRAVKAMVERGLLTRTRKPGGPEIEIGLAPEGLELRARMTTRAKERDAFLTAGIPEEDLAVVRRVIETMIGRAEELLDQAMALPDGSAAEGRD</sequence>
<evidence type="ECO:0000259" key="2">
    <source>
        <dbReference type="Pfam" id="PF12802"/>
    </source>
</evidence>
<gene>
    <name evidence="3" type="ORF">GRI99_12965</name>
</gene>
<evidence type="ECO:0000256" key="1">
    <source>
        <dbReference type="SAM" id="MobiDB-lite"/>
    </source>
</evidence>
<evidence type="ECO:0000313" key="3">
    <source>
        <dbReference type="EMBL" id="MXO72537.1"/>
    </source>
</evidence>
<feature type="region of interest" description="Disordered" evidence="1">
    <location>
        <begin position="1"/>
        <end position="23"/>
    </location>
</feature>
<dbReference type="OrthoDB" id="7723661at2"/>
<dbReference type="Pfam" id="PF12802">
    <property type="entry name" value="MarR_2"/>
    <property type="match status" value="1"/>
</dbReference>
<dbReference type="RefSeq" id="WP_160772467.1">
    <property type="nucleotide sequence ID" value="NZ_WTYV01000005.1"/>
</dbReference>
<reference evidence="3 4" key="1">
    <citation type="submission" date="2019-12" db="EMBL/GenBank/DDBJ databases">
        <title>Genomic-based taxomic classification of the family Erythrobacteraceae.</title>
        <authorList>
            <person name="Xu L."/>
        </authorList>
    </citation>
    <scope>NUCLEOTIDE SEQUENCE [LARGE SCALE GENOMIC DNA]</scope>
    <source>
        <strain evidence="3 4">M0322</strain>
    </source>
</reference>
<dbReference type="InterPro" id="IPR000835">
    <property type="entry name" value="HTH_MarR-typ"/>
</dbReference>
<feature type="domain" description="HTH marR-type" evidence="2">
    <location>
        <begin position="56"/>
        <end position="111"/>
    </location>
</feature>
<dbReference type="EMBL" id="WTYV01000005">
    <property type="protein sequence ID" value="MXO72537.1"/>
    <property type="molecule type" value="Genomic_DNA"/>
</dbReference>
<dbReference type="GO" id="GO:0003700">
    <property type="term" value="F:DNA-binding transcription factor activity"/>
    <property type="evidence" value="ECO:0007669"/>
    <property type="project" value="InterPro"/>
</dbReference>
<dbReference type="Proteomes" id="UP000466966">
    <property type="component" value="Unassembled WGS sequence"/>
</dbReference>
<feature type="compositionally biased region" description="Basic and acidic residues" evidence="1">
    <location>
        <begin position="1"/>
        <end position="15"/>
    </location>
</feature>
<dbReference type="SUPFAM" id="SSF46785">
    <property type="entry name" value="Winged helix' DNA-binding domain"/>
    <property type="match status" value="1"/>
</dbReference>
<comment type="caution">
    <text evidence="3">The sequence shown here is derived from an EMBL/GenBank/DDBJ whole genome shotgun (WGS) entry which is preliminary data.</text>
</comment>
<protein>
    <submittedName>
        <fullName evidence="3">MarR family transcriptional regulator</fullName>
    </submittedName>
</protein>